<protein>
    <submittedName>
        <fullName evidence="1">Uncharacterized protein</fullName>
    </submittedName>
</protein>
<dbReference type="RefSeq" id="WP_201853249.1">
    <property type="nucleotide sequence ID" value="NZ_JAERRG010000009.1"/>
</dbReference>
<gene>
    <name evidence="1" type="ORF">JK364_24100</name>
</gene>
<sequence>MARRPASPRSPSRPTDKHDAILLDSYGQIWGEYQTSPSSHGDAILRLVWASEVCSSKREMVDEGVEFRLIGWSE</sequence>
<reference evidence="1 2" key="1">
    <citation type="submission" date="2021-01" db="EMBL/GenBank/DDBJ databases">
        <title>WGS of actinomycetes isolated from Thailand.</title>
        <authorList>
            <person name="Thawai C."/>
        </authorList>
    </citation>
    <scope>NUCLEOTIDE SEQUENCE [LARGE SCALE GENOMIC DNA]</scope>
    <source>
        <strain evidence="1 2">CA3R110</strain>
    </source>
</reference>
<organism evidence="1 2">
    <name type="scientific">Streptomyces endocoffeicus</name>
    <dbReference type="NCBI Taxonomy" id="2898945"/>
    <lineage>
        <taxon>Bacteria</taxon>
        <taxon>Bacillati</taxon>
        <taxon>Actinomycetota</taxon>
        <taxon>Actinomycetes</taxon>
        <taxon>Kitasatosporales</taxon>
        <taxon>Streptomycetaceae</taxon>
        <taxon>Streptomyces</taxon>
    </lineage>
</organism>
<keyword evidence="2" id="KW-1185">Reference proteome</keyword>
<comment type="caution">
    <text evidence="1">The sequence shown here is derived from an EMBL/GenBank/DDBJ whole genome shotgun (WGS) entry which is preliminary data.</text>
</comment>
<name>A0ABS1PSQ1_9ACTN</name>
<proteinExistence type="predicted"/>
<evidence type="ECO:0000313" key="2">
    <source>
        <dbReference type="Proteomes" id="UP000621510"/>
    </source>
</evidence>
<dbReference type="EMBL" id="JAERRG010000009">
    <property type="protein sequence ID" value="MBL1115458.1"/>
    <property type="molecule type" value="Genomic_DNA"/>
</dbReference>
<evidence type="ECO:0000313" key="1">
    <source>
        <dbReference type="EMBL" id="MBL1115458.1"/>
    </source>
</evidence>
<accession>A0ABS1PSQ1</accession>
<dbReference type="Proteomes" id="UP000621510">
    <property type="component" value="Unassembled WGS sequence"/>
</dbReference>